<feature type="region of interest" description="Disordered" evidence="1">
    <location>
        <begin position="406"/>
        <end position="428"/>
    </location>
</feature>
<accession>A0AAE9YFR2</accession>
<evidence type="ECO:0000313" key="3">
    <source>
        <dbReference type="EMBL" id="WCO66986.1"/>
    </source>
</evidence>
<sequence length="428" mass="44199">MSDRDLPHGALLAVRRQSPVVADVPAAVGDALDALDLAGRVRPGDTVALTGGSRGIADAVPALRAVVDRVRSLGAEPFLVPAMGSHGGATAEGQRAVLAGYGMTADALGCEVRASMDTVDLGPSPLGLPVLTDRLAHEADHLLLVNRVKPHTMFRGPVESGIAKMLVIGLGKHRGAAAAHRAVVDHGWGAVLADLVPVLEARTRLLGGVALVEGHDDHTALVAPVRADHVLEDEAPLLERARGWMARLPVAEVDVLLVDRIGKDISGAGLDTDVVGRKHDPSPGGDAPVAADVRVRVVAVRGLSPGTHGNALGIGLADLCRQRVLDAADWAATRTNALTAGHPDAAKAPIALRTDGELLTTGLSLIGLRTPADARVLWIRDTLHLDRVWASRAVLDEAAGRADLEVAGPVGPLPLGPDGDLPDLLPLG</sequence>
<dbReference type="RefSeq" id="WP_272736508.1">
    <property type="nucleotide sequence ID" value="NZ_CP116942.1"/>
</dbReference>
<evidence type="ECO:0000313" key="4">
    <source>
        <dbReference type="Proteomes" id="UP001216390"/>
    </source>
</evidence>
<keyword evidence="4" id="KW-1185">Reference proteome</keyword>
<reference evidence="3" key="1">
    <citation type="submission" date="2023-01" db="EMBL/GenBank/DDBJ databases">
        <title>The diversity of Class Acidimicrobiia in South China Sea sediment environments and the proposal of Iamia marina sp. nov., a novel species of the genus Iamia.</title>
        <authorList>
            <person name="He Y."/>
            <person name="Tian X."/>
        </authorList>
    </citation>
    <scope>NUCLEOTIDE SEQUENCE</scope>
    <source>
        <strain evidence="3">DSM 19957</strain>
    </source>
</reference>
<evidence type="ECO:0000256" key="1">
    <source>
        <dbReference type="SAM" id="MobiDB-lite"/>
    </source>
</evidence>
<dbReference type="GO" id="GO:0050043">
    <property type="term" value="F:lactate racemase activity"/>
    <property type="evidence" value="ECO:0007669"/>
    <property type="project" value="InterPro"/>
</dbReference>
<organism evidence="3 4">
    <name type="scientific">Iamia majanohamensis</name>
    <dbReference type="NCBI Taxonomy" id="467976"/>
    <lineage>
        <taxon>Bacteria</taxon>
        <taxon>Bacillati</taxon>
        <taxon>Actinomycetota</taxon>
        <taxon>Acidimicrobiia</taxon>
        <taxon>Acidimicrobiales</taxon>
        <taxon>Iamiaceae</taxon>
        <taxon>Iamia</taxon>
    </lineage>
</organism>
<dbReference type="Proteomes" id="UP001216390">
    <property type="component" value="Chromosome"/>
</dbReference>
<evidence type="ECO:0000259" key="2">
    <source>
        <dbReference type="Pfam" id="PF09861"/>
    </source>
</evidence>
<feature type="domain" description="LarA-like N-terminal" evidence="2">
    <location>
        <begin position="63"/>
        <end position="185"/>
    </location>
</feature>
<feature type="compositionally biased region" description="Low complexity" evidence="1">
    <location>
        <begin position="416"/>
        <end position="428"/>
    </location>
</feature>
<gene>
    <name evidence="3" type="ORF">PO878_21065</name>
</gene>
<dbReference type="Pfam" id="PF09861">
    <property type="entry name" value="Lar_N"/>
    <property type="match status" value="1"/>
</dbReference>
<dbReference type="InterPro" id="IPR018657">
    <property type="entry name" value="LarA-like_N"/>
</dbReference>
<name>A0AAE9YFR2_9ACTN</name>
<dbReference type="Gene3D" id="3.40.50.11440">
    <property type="match status" value="1"/>
</dbReference>
<dbReference type="AlphaFoldDB" id="A0AAE9YFR2"/>
<proteinExistence type="predicted"/>
<dbReference type="KEGG" id="ima:PO878_21065"/>
<protein>
    <submittedName>
        <fullName evidence="3">Lactate racemase domain-containing protein</fullName>
    </submittedName>
</protein>
<dbReference type="EMBL" id="CP116942">
    <property type="protein sequence ID" value="WCO66986.1"/>
    <property type="molecule type" value="Genomic_DNA"/>
</dbReference>